<dbReference type="InterPro" id="IPR013078">
    <property type="entry name" value="His_Pase_superF_clade-1"/>
</dbReference>
<reference evidence="1" key="1">
    <citation type="submission" date="2020-02" db="EMBL/GenBank/DDBJ databases">
        <authorList>
            <person name="Meier V. D."/>
        </authorList>
    </citation>
    <scope>NUCLEOTIDE SEQUENCE</scope>
    <source>
        <strain evidence="1">AVDCRST_MAG08</strain>
    </source>
</reference>
<dbReference type="InterPro" id="IPR029033">
    <property type="entry name" value="His_PPase_superfam"/>
</dbReference>
<sequence length="192" mass="21491">MILLRHGQSEFNLHFTATRRDPGINDPKLTELGHRQAEAAAEALAGEPIRRILCSPYTRALQTVAPVAKRLGLPVNVTPSVRERYAFACDVGSAIADLRIAWPDHDFSAIDEVWWPESEEKDHEIEARAARFRTEMAALPDWRDTLVVSHWGFILAMTGERVDNGQWLRCDPTDPAPTGIAWRAPHVSAPKP</sequence>
<protein>
    <submittedName>
        <fullName evidence="1">Phosphoglycerate mutase family protein</fullName>
    </submittedName>
</protein>
<dbReference type="EMBL" id="CADCTG010000333">
    <property type="protein sequence ID" value="CAA9285947.1"/>
    <property type="molecule type" value="Genomic_DNA"/>
</dbReference>
<dbReference type="GO" id="GO:0016791">
    <property type="term" value="F:phosphatase activity"/>
    <property type="evidence" value="ECO:0007669"/>
    <property type="project" value="TreeGrafter"/>
</dbReference>
<dbReference type="PANTHER" id="PTHR48100:SF57">
    <property type="entry name" value="PHOSPHOGLYCERATE MUTASE"/>
    <property type="match status" value="1"/>
</dbReference>
<gene>
    <name evidence="1" type="ORF">AVDCRST_MAG08-4206</name>
</gene>
<name>A0A6J4JRY0_9PROT</name>
<dbReference type="GO" id="GO:0005737">
    <property type="term" value="C:cytoplasm"/>
    <property type="evidence" value="ECO:0007669"/>
    <property type="project" value="TreeGrafter"/>
</dbReference>
<dbReference type="CDD" id="cd07067">
    <property type="entry name" value="HP_PGM_like"/>
    <property type="match status" value="1"/>
</dbReference>
<dbReference type="SMART" id="SM00855">
    <property type="entry name" value="PGAM"/>
    <property type="match status" value="1"/>
</dbReference>
<evidence type="ECO:0000313" key="1">
    <source>
        <dbReference type="EMBL" id="CAA9285947.1"/>
    </source>
</evidence>
<dbReference type="SUPFAM" id="SSF53254">
    <property type="entry name" value="Phosphoglycerate mutase-like"/>
    <property type="match status" value="1"/>
</dbReference>
<organism evidence="1">
    <name type="scientific">uncultured Acetobacteraceae bacterium</name>
    <dbReference type="NCBI Taxonomy" id="169975"/>
    <lineage>
        <taxon>Bacteria</taxon>
        <taxon>Pseudomonadati</taxon>
        <taxon>Pseudomonadota</taxon>
        <taxon>Alphaproteobacteria</taxon>
        <taxon>Acetobacterales</taxon>
        <taxon>Acetobacteraceae</taxon>
        <taxon>environmental samples</taxon>
    </lineage>
</organism>
<dbReference type="Gene3D" id="3.40.50.1240">
    <property type="entry name" value="Phosphoglycerate mutase-like"/>
    <property type="match status" value="1"/>
</dbReference>
<proteinExistence type="predicted"/>
<dbReference type="InterPro" id="IPR001345">
    <property type="entry name" value="PG/BPGM_mutase_AS"/>
</dbReference>
<dbReference type="PANTHER" id="PTHR48100">
    <property type="entry name" value="BROAD-SPECIFICITY PHOSPHATASE YOR283W-RELATED"/>
    <property type="match status" value="1"/>
</dbReference>
<dbReference type="InterPro" id="IPR050275">
    <property type="entry name" value="PGM_Phosphatase"/>
</dbReference>
<accession>A0A6J4JRY0</accession>
<dbReference type="Pfam" id="PF00300">
    <property type="entry name" value="His_Phos_1"/>
    <property type="match status" value="1"/>
</dbReference>
<dbReference type="AlphaFoldDB" id="A0A6J4JRY0"/>
<dbReference type="PROSITE" id="PS00175">
    <property type="entry name" value="PG_MUTASE"/>
    <property type="match status" value="1"/>
</dbReference>